<evidence type="ECO:0000256" key="1">
    <source>
        <dbReference type="SAM" id="Phobius"/>
    </source>
</evidence>
<protein>
    <submittedName>
        <fullName evidence="2">Uncharacterized protein</fullName>
    </submittedName>
</protein>
<keyword evidence="1" id="KW-0472">Membrane</keyword>
<sequence>MCVLFSSSGGFEPLVYNWLMSLTLLWIFWSNFGRRKNAWVFMHY</sequence>
<proteinExistence type="predicted"/>
<keyword evidence="1" id="KW-1133">Transmembrane helix</keyword>
<evidence type="ECO:0000313" key="2">
    <source>
        <dbReference type="EMBL" id="MBX60003.1"/>
    </source>
</evidence>
<dbReference type="AlphaFoldDB" id="A0A2P2PZB8"/>
<dbReference type="EMBL" id="GGEC01079519">
    <property type="protein sequence ID" value="MBX60003.1"/>
    <property type="molecule type" value="Transcribed_RNA"/>
</dbReference>
<keyword evidence="1" id="KW-0812">Transmembrane</keyword>
<name>A0A2P2PZB8_RHIMU</name>
<organism evidence="2">
    <name type="scientific">Rhizophora mucronata</name>
    <name type="common">Asiatic mangrove</name>
    <dbReference type="NCBI Taxonomy" id="61149"/>
    <lineage>
        <taxon>Eukaryota</taxon>
        <taxon>Viridiplantae</taxon>
        <taxon>Streptophyta</taxon>
        <taxon>Embryophyta</taxon>
        <taxon>Tracheophyta</taxon>
        <taxon>Spermatophyta</taxon>
        <taxon>Magnoliopsida</taxon>
        <taxon>eudicotyledons</taxon>
        <taxon>Gunneridae</taxon>
        <taxon>Pentapetalae</taxon>
        <taxon>rosids</taxon>
        <taxon>fabids</taxon>
        <taxon>Malpighiales</taxon>
        <taxon>Rhizophoraceae</taxon>
        <taxon>Rhizophora</taxon>
    </lineage>
</organism>
<reference evidence="2" key="1">
    <citation type="submission" date="2018-02" db="EMBL/GenBank/DDBJ databases">
        <title>Rhizophora mucronata_Transcriptome.</title>
        <authorList>
            <person name="Meera S.P."/>
            <person name="Sreeshan A."/>
            <person name="Augustine A."/>
        </authorList>
    </citation>
    <scope>NUCLEOTIDE SEQUENCE</scope>
    <source>
        <tissue evidence="2">Leaf</tissue>
    </source>
</reference>
<accession>A0A2P2PZB8</accession>
<feature type="transmembrane region" description="Helical" evidence="1">
    <location>
        <begin position="14"/>
        <end position="32"/>
    </location>
</feature>